<dbReference type="Pfam" id="PF01149">
    <property type="entry name" value="Fapy_DNA_glyco"/>
    <property type="match status" value="1"/>
</dbReference>
<keyword evidence="3" id="KW-0227">DNA damage</keyword>
<dbReference type="SMART" id="SM00898">
    <property type="entry name" value="Fapy_DNA_glyco"/>
    <property type="match status" value="1"/>
</dbReference>
<evidence type="ECO:0000313" key="12">
    <source>
        <dbReference type="Proteomes" id="UP001597010"/>
    </source>
</evidence>
<evidence type="ECO:0000256" key="5">
    <source>
        <dbReference type="ARBA" id="ARBA00023125"/>
    </source>
</evidence>
<evidence type="ECO:0000256" key="3">
    <source>
        <dbReference type="ARBA" id="ARBA00022763"/>
    </source>
</evidence>
<keyword evidence="5" id="KW-0238">DNA-binding</keyword>
<evidence type="ECO:0000259" key="10">
    <source>
        <dbReference type="PROSITE" id="PS51068"/>
    </source>
</evidence>
<evidence type="ECO:0000256" key="9">
    <source>
        <dbReference type="ARBA" id="ARBA00023295"/>
    </source>
</evidence>
<dbReference type="PANTHER" id="PTHR22993:SF9">
    <property type="entry name" value="FORMAMIDOPYRIMIDINE-DNA GLYCOSYLASE"/>
    <property type="match status" value="1"/>
</dbReference>
<keyword evidence="4" id="KW-0378">Hydrolase</keyword>
<dbReference type="PROSITE" id="PS51068">
    <property type="entry name" value="FPG_CAT"/>
    <property type="match status" value="1"/>
</dbReference>
<dbReference type="Gene3D" id="1.10.8.50">
    <property type="match status" value="1"/>
</dbReference>
<proteinExistence type="inferred from homology"/>
<reference evidence="12" key="1">
    <citation type="journal article" date="2019" name="Int. J. Syst. Evol. Microbiol.">
        <title>The Global Catalogue of Microorganisms (GCM) 10K type strain sequencing project: providing services to taxonomists for standard genome sequencing and annotation.</title>
        <authorList>
            <consortium name="The Broad Institute Genomics Platform"/>
            <consortium name="The Broad Institute Genome Sequencing Center for Infectious Disease"/>
            <person name="Wu L."/>
            <person name="Ma J."/>
        </authorList>
    </citation>
    <scope>NUCLEOTIDE SEQUENCE [LARGE SCALE GENOMIC DNA]</scope>
    <source>
        <strain evidence="12">CCUG 61484</strain>
    </source>
</reference>
<keyword evidence="12" id="KW-1185">Reference proteome</keyword>
<sequence>MPELPDLEVFSHNLNKKLSGKTVHQVTVHTSKANVSEKELQQTLHGQKLSAVYREGKELHFEFSKRDVLAMHLMLHGKLYYFEKKNEQKYPVIELLFNDDTGLVLTDFQKAATPTLNPEKKDAPDALSAEADKDYLKGVLAKKRTNIKTILLDQKIIRGIGNAYVDEILWQARISPFSAGNKIPADKVKELISSIHSVLKDAQKNIIKHNPDIIAGEVRDFMLIHNPKNKTSPEGAKIQVENGSRKTYYTDEQELYK</sequence>
<evidence type="ECO:0000256" key="6">
    <source>
        <dbReference type="ARBA" id="ARBA00023204"/>
    </source>
</evidence>
<comment type="similarity">
    <text evidence="2">Belongs to the FPG family.</text>
</comment>
<keyword evidence="6" id="KW-0234">DNA repair</keyword>
<comment type="caution">
    <text evidence="11">The sequence shown here is derived from an EMBL/GenBank/DDBJ whole genome shotgun (WGS) entry which is preliminary data.</text>
</comment>
<dbReference type="PANTHER" id="PTHR22993">
    <property type="entry name" value="FORMAMIDOPYRIMIDINE-DNA GLYCOSYLASE"/>
    <property type="match status" value="1"/>
</dbReference>
<accession>A0ABW3AQ54</accession>
<evidence type="ECO:0000256" key="2">
    <source>
        <dbReference type="ARBA" id="ARBA00009409"/>
    </source>
</evidence>
<evidence type="ECO:0000256" key="1">
    <source>
        <dbReference type="ARBA" id="ARBA00001668"/>
    </source>
</evidence>
<dbReference type="SUPFAM" id="SSF46946">
    <property type="entry name" value="S13-like H2TH domain"/>
    <property type="match status" value="1"/>
</dbReference>
<gene>
    <name evidence="11" type="ORF">ACFQZX_04835</name>
</gene>
<dbReference type="SUPFAM" id="SSF81624">
    <property type="entry name" value="N-terminal domain of MutM-like DNA repair proteins"/>
    <property type="match status" value="1"/>
</dbReference>
<dbReference type="InterPro" id="IPR015886">
    <property type="entry name" value="H2TH_FPG"/>
</dbReference>
<keyword evidence="8" id="KW-0511">Multifunctional enzyme</keyword>
<dbReference type="RefSeq" id="WP_377111960.1">
    <property type="nucleotide sequence ID" value="NZ_JBHTHZ010000002.1"/>
</dbReference>
<protein>
    <submittedName>
        <fullName evidence="11">DNA-formamidopyrimidine glycosylase family protein</fullName>
    </submittedName>
</protein>
<comment type="catalytic activity">
    <reaction evidence="1">
        <text>Hydrolysis of DNA containing ring-opened 7-methylguanine residues, releasing 2,6-diamino-4-hydroxy-5-(N-methyl)formamidopyrimidine.</text>
        <dbReference type="EC" id="3.2.2.23"/>
    </reaction>
</comment>
<dbReference type="SMART" id="SM01232">
    <property type="entry name" value="H2TH"/>
    <property type="match status" value="1"/>
</dbReference>
<dbReference type="Gene3D" id="3.20.190.10">
    <property type="entry name" value="MutM-like, N-terminal"/>
    <property type="match status" value="1"/>
</dbReference>
<keyword evidence="7" id="KW-0456">Lyase</keyword>
<dbReference type="InterPro" id="IPR035937">
    <property type="entry name" value="FPG_N"/>
</dbReference>
<organism evidence="11 12">
    <name type="scientific">Mucilaginibacter litoreus</name>
    <dbReference type="NCBI Taxonomy" id="1048221"/>
    <lineage>
        <taxon>Bacteria</taxon>
        <taxon>Pseudomonadati</taxon>
        <taxon>Bacteroidota</taxon>
        <taxon>Sphingobacteriia</taxon>
        <taxon>Sphingobacteriales</taxon>
        <taxon>Sphingobacteriaceae</taxon>
        <taxon>Mucilaginibacter</taxon>
    </lineage>
</organism>
<dbReference type="Pfam" id="PF06831">
    <property type="entry name" value="H2TH"/>
    <property type="match status" value="1"/>
</dbReference>
<evidence type="ECO:0000256" key="7">
    <source>
        <dbReference type="ARBA" id="ARBA00023239"/>
    </source>
</evidence>
<keyword evidence="9" id="KW-0326">Glycosidase</keyword>
<evidence type="ECO:0000256" key="4">
    <source>
        <dbReference type="ARBA" id="ARBA00022801"/>
    </source>
</evidence>
<evidence type="ECO:0000313" key="11">
    <source>
        <dbReference type="EMBL" id="MFD0792930.1"/>
    </source>
</evidence>
<dbReference type="InterPro" id="IPR010979">
    <property type="entry name" value="Ribosomal_uS13-like_H2TH"/>
</dbReference>
<evidence type="ECO:0000256" key="8">
    <source>
        <dbReference type="ARBA" id="ARBA00023268"/>
    </source>
</evidence>
<name>A0ABW3AQ54_9SPHI</name>
<dbReference type="EMBL" id="JBHTHZ010000002">
    <property type="protein sequence ID" value="MFD0792930.1"/>
    <property type="molecule type" value="Genomic_DNA"/>
</dbReference>
<feature type="domain" description="Formamidopyrimidine-DNA glycosylase catalytic" evidence="10">
    <location>
        <begin position="2"/>
        <end position="112"/>
    </location>
</feature>
<dbReference type="Proteomes" id="UP001597010">
    <property type="component" value="Unassembled WGS sequence"/>
</dbReference>
<dbReference type="InterPro" id="IPR012319">
    <property type="entry name" value="FPG_cat"/>
</dbReference>